<keyword evidence="2" id="KW-1185">Reference proteome</keyword>
<organism evidence="1 2">
    <name type="scientific">Fibrisoma montanum</name>
    <dbReference type="NCBI Taxonomy" id="2305895"/>
    <lineage>
        <taxon>Bacteria</taxon>
        <taxon>Pseudomonadati</taxon>
        <taxon>Bacteroidota</taxon>
        <taxon>Cytophagia</taxon>
        <taxon>Cytophagales</taxon>
        <taxon>Spirosomataceae</taxon>
        <taxon>Fibrisoma</taxon>
    </lineage>
</organism>
<evidence type="ECO:0000313" key="1">
    <source>
        <dbReference type="EMBL" id="RIV23929.1"/>
    </source>
</evidence>
<dbReference type="RefSeq" id="WP_119668145.1">
    <property type="nucleotide sequence ID" value="NZ_QXED01000003.1"/>
</dbReference>
<evidence type="ECO:0000313" key="2">
    <source>
        <dbReference type="Proteomes" id="UP000283523"/>
    </source>
</evidence>
<dbReference type="Proteomes" id="UP000283523">
    <property type="component" value="Unassembled WGS sequence"/>
</dbReference>
<sequence>MNNKDITAERVSRTASFIINAPVDTVFPLFGAFEERKWAEGWEPVLIYPSAEVIEEGTTFRTKAYDQEELDYIWRVNQYVPADHLIQYLVFTPNRYWTITVQCVSLSADQTQTHVTYTYLGLNQLGNRLNQQSIDRMYADNLEDWAAAIHQYLS</sequence>
<accession>A0A418MC39</accession>
<dbReference type="AlphaFoldDB" id="A0A418MC39"/>
<proteinExistence type="predicted"/>
<dbReference type="OrthoDB" id="5458416at2"/>
<evidence type="ECO:0008006" key="3">
    <source>
        <dbReference type="Google" id="ProtNLM"/>
    </source>
</evidence>
<gene>
    <name evidence="1" type="ORF">DYU11_13270</name>
</gene>
<dbReference type="SUPFAM" id="SSF55961">
    <property type="entry name" value="Bet v1-like"/>
    <property type="match status" value="1"/>
</dbReference>
<comment type="caution">
    <text evidence="1">The sequence shown here is derived from an EMBL/GenBank/DDBJ whole genome shotgun (WGS) entry which is preliminary data.</text>
</comment>
<name>A0A418MC39_9BACT</name>
<protein>
    <recommendedName>
        <fullName evidence="3">SRPBCC domain-containing protein</fullName>
    </recommendedName>
</protein>
<reference evidence="1 2" key="1">
    <citation type="submission" date="2018-08" db="EMBL/GenBank/DDBJ databases">
        <title>Fibrisoma montanum sp. nov., isolated from Danxia mountain soil.</title>
        <authorList>
            <person name="Huang Y."/>
        </authorList>
    </citation>
    <scope>NUCLEOTIDE SEQUENCE [LARGE SCALE GENOMIC DNA]</scope>
    <source>
        <strain evidence="1 2">HYT19</strain>
    </source>
</reference>
<dbReference type="EMBL" id="QXED01000003">
    <property type="protein sequence ID" value="RIV23929.1"/>
    <property type="molecule type" value="Genomic_DNA"/>
</dbReference>